<reference evidence="14 15" key="1">
    <citation type="journal article" date="2019" name="Proc. Natl. Acad. Sci. U.S.A.">
        <title>Regulatory changes in pterin and carotenoid genes underlie balanced color polymorphisms in the wall lizard.</title>
        <authorList>
            <person name="Andrade P."/>
            <person name="Pinho C."/>
            <person name="Perez I de Lanuza G."/>
            <person name="Afonso S."/>
            <person name="Brejcha J."/>
            <person name="Rubin C.J."/>
            <person name="Wallerman O."/>
            <person name="Pereira P."/>
            <person name="Sabatino S.J."/>
            <person name="Bellati A."/>
            <person name="Pellitteri-Rosa D."/>
            <person name="Bosakova Z."/>
            <person name="Bunikis I."/>
            <person name="Carretero M.A."/>
            <person name="Feiner N."/>
            <person name="Marsik P."/>
            <person name="Pauperio F."/>
            <person name="Salvi D."/>
            <person name="Soler L."/>
            <person name="While G.M."/>
            <person name="Uller T."/>
            <person name="Font E."/>
            <person name="Andersson L."/>
            <person name="Carneiro M."/>
        </authorList>
    </citation>
    <scope>NUCLEOTIDE SEQUENCE</scope>
</reference>
<feature type="transmembrane region" description="Helical" evidence="12">
    <location>
        <begin position="95"/>
        <end position="116"/>
    </location>
</feature>
<keyword evidence="6 12" id="KW-0472">Membrane</keyword>
<dbReference type="InterPro" id="IPR044734">
    <property type="entry name" value="GPR35_7tmA"/>
</dbReference>
<keyword evidence="3 10" id="KW-0812">Transmembrane</keyword>
<keyword evidence="7 10" id="KW-0675">Receptor</keyword>
<dbReference type="FunFam" id="1.20.1070.10:FF:000142">
    <property type="entry name" value="G protein-coupled receptor 55"/>
    <property type="match status" value="1"/>
</dbReference>
<keyword evidence="15" id="KW-1185">Reference proteome</keyword>
<keyword evidence="2" id="KW-1003">Cell membrane</keyword>
<accession>A0A670JLF0</accession>
<keyword evidence="5 10" id="KW-0297">G-protein coupled receptor</keyword>
<protein>
    <recommendedName>
        <fullName evidence="13">G-protein coupled receptors family 1 profile domain-containing protein</fullName>
    </recommendedName>
</protein>
<feature type="transmembrane region" description="Helical" evidence="12">
    <location>
        <begin position="128"/>
        <end position="149"/>
    </location>
</feature>
<dbReference type="PROSITE" id="PS00237">
    <property type="entry name" value="G_PROTEIN_RECEP_F1_1"/>
    <property type="match status" value="1"/>
</dbReference>
<dbReference type="GO" id="GO:0035025">
    <property type="term" value="P:positive regulation of Rho protein signal transduction"/>
    <property type="evidence" value="ECO:0007669"/>
    <property type="project" value="TreeGrafter"/>
</dbReference>
<dbReference type="Pfam" id="PF00001">
    <property type="entry name" value="7tm_1"/>
    <property type="match status" value="1"/>
</dbReference>
<feature type="transmembrane region" description="Helical" evidence="12">
    <location>
        <begin position="173"/>
        <end position="196"/>
    </location>
</feature>
<evidence type="ECO:0000256" key="10">
    <source>
        <dbReference type="RuleBase" id="RU000688"/>
    </source>
</evidence>
<dbReference type="InterPro" id="IPR000276">
    <property type="entry name" value="GPCR_Rhodpsn"/>
</dbReference>
<keyword evidence="9 10" id="KW-0807">Transducer</keyword>
<comment type="subcellular location">
    <subcellularLocation>
        <location evidence="1">Cell membrane</location>
        <topology evidence="1">Multi-pass membrane protein</topology>
    </subcellularLocation>
</comment>
<feature type="transmembrane region" description="Helical" evidence="12">
    <location>
        <begin position="57"/>
        <end position="75"/>
    </location>
</feature>
<evidence type="ECO:0000256" key="1">
    <source>
        <dbReference type="ARBA" id="ARBA00004651"/>
    </source>
</evidence>
<evidence type="ECO:0000256" key="6">
    <source>
        <dbReference type="ARBA" id="ARBA00023136"/>
    </source>
</evidence>
<evidence type="ECO:0000256" key="2">
    <source>
        <dbReference type="ARBA" id="ARBA00022475"/>
    </source>
</evidence>
<feature type="domain" description="G-protein coupled receptors family 1 profile" evidence="13">
    <location>
        <begin position="37"/>
        <end position="280"/>
    </location>
</feature>
<keyword evidence="4 12" id="KW-1133">Transmembrane helix</keyword>
<evidence type="ECO:0000313" key="14">
    <source>
        <dbReference type="Ensembl" id="ENSPMRP00000024750.1"/>
    </source>
</evidence>
<evidence type="ECO:0000256" key="4">
    <source>
        <dbReference type="ARBA" id="ARBA00022989"/>
    </source>
</evidence>
<dbReference type="AlphaFoldDB" id="A0A670JLF0"/>
<evidence type="ECO:0000256" key="12">
    <source>
        <dbReference type="SAM" id="Phobius"/>
    </source>
</evidence>
<reference evidence="14" key="2">
    <citation type="submission" date="2025-08" db="UniProtKB">
        <authorList>
            <consortium name="Ensembl"/>
        </authorList>
    </citation>
    <scope>IDENTIFICATION</scope>
</reference>
<evidence type="ECO:0000256" key="11">
    <source>
        <dbReference type="SAM" id="MobiDB-lite"/>
    </source>
</evidence>
<dbReference type="Proteomes" id="UP000472272">
    <property type="component" value="Chromosome 5"/>
</dbReference>
<comment type="similarity">
    <text evidence="10">Belongs to the G-protein coupled receptor 1 family.</text>
</comment>
<dbReference type="PANTHER" id="PTHR24232">
    <property type="entry name" value="G-PROTEIN COUPLED RECEPTOR"/>
    <property type="match status" value="1"/>
</dbReference>
<feature type="region of interest" description="Disordered" evidence="11">
    <location>
        <begin position="396"/>
        <end position="439"/>
    </location>
</feature>
<feature type="compositionally biased region" description="Basic and acidic residues" evidence="11">
    <location>
        <begin position="420"/>
        <end position="431"/>
    </location>
</feature>
<dbReference type="InterPro" id="IPR017452">
    <property type="entry name" value="GPCR_Rhodpsn_7TM"/>
</dbReference>
<evidence type="ECO:0000256" key="8">
    <source>
        <dbReference type="ARBA" id="ARBA00023180"/>
    </source>
</evidence>
<feature type="transmembrane region" description="Helical" evidence="12">
    <location>
        <begin position="217"/>
        <end position="241"/>
    </location>
</feature>
<dbReference type="GeneTree" id="ENSGT01040000240444"/>
<organism evidence="14 15">
    <name type="scientific">Podarcis muralis</name>
    <name type="common">Wall lizard</name>
    <name type="synonym">Lacerta muralis</name>
    <dbReference type="NCBI Taxonomy" id="64176"/>
    <lineage>
        <taxon>Eukaryota</taxon>
        <taxon>Metazoa</taxon>
        <taxon>Chordata</taxon>
        <taxon>Craniata</taxon>
        <taxon>Vertebrata</taxon>
        <taxon>Euteleostomi</taxon>
        <taxon>Lepidosauria</taxon>
        <taxon>Squamata</taxon>
        <taxon>Bifurcata</taxon>
        <taxon>Unidentata</taxon>
        <taxon>Episquamata</taxon>
        <taxon>Laterata</taxon>
        <taxon>Lacertibaenia</taxon>
        <taxon>Lacertidae</taxon>
        <taxon>Podarcis</taxon>
    </lineage>
</organism>
<evidence type="ECO:0000256" key="9">
    <source>
        <dbReference type="ARBA" id="ARBA00023224"/>
    </source>
</evidence>
<dbReference type="PRINTS" id="PR00237">
    <property type="entry name" value="GPCRRHODOPSN"/>
</dbReference>
<dbReference type="CDD" id="cd15164">
    <property type="entry name" value="7tmA_GPR35-like"/>
    <property type="match status" value="1"/>
</dbReference>
<evidence type="ECO:0000313" key="15">
    <source>
        <dbReference type="Proteomes" id="UP000472272"/>
    </source>
</evidence>
<name>A0A670JLF0_PODMU</name>
<evidence type="ECO:0000256" key="5">
    <source>
        <dbReference type="ARBA" id="ARBA00023040"/>
    </source>
</evidence>
<dbReference type="GO" id="GO:0007200">
    <property type="term" value="P:phospholipase C-activating G protein-coupled receptor signaling pathway"/>
    <property type="evidence" value="ECO:0007669"/>
    <property type="project" value="TreeGrafter"/>
</dbReference>
<dbReference type="SUPFAM" id="SSF81321">
    <property type="entry name" value="Family A G protein-coupled receptor-like"/>
    <property type="match status" value="1"/>
</dbReference>
<dbReference type="OMA" id="FLWALMI"/>
<evidence type="ECO:0000256" key="7">
    <source>
        <dbReference type="ARBA" id="ARBA00023170"/>
    </source>
</evidence>
<dbReference type="Gene3D" id="1.20.1070.10">
    <property type="entry name" value="Rhodopsin 7-helix transmembrane proteins"/>
    <property type="match status" value="1"/>
</dbReference>
<reference evidence="14" key="3">
    <citation type="submission" date="2025-09" db="UniProtKB">
        <authorList>
            <consortium name="Ensembl"/>
        </authorList>
    </citation>
    <scope>IDENTIFICATION</scope>
</reference>
<dbReference type="Ensembl" id="ENSPMRT00000026265.1">
    <property type="protein sequence ID" value="ENSPMRP00000024750.1"/>
    <property type="gene ID" value="ENSPMRG00000016001.1"/>
</dbReference>
<dbReference type="PROSITE" id="PS50262">
    <property type="entry name" value="G_PROTEIN_RECEP_F1_2"/>
    <property type="match status" value="1"/>
</dbReference>
<dbReference type="PANTHER" id="PTHR24232:SF97">
    <property type="entry name" value="G-PROTEIN COUPLED RECEPTORS FAMILY 1 PROFILE DOMAIN-CONTAINING PROTEIN"/>
    <property type="match status" value="1"/>
</dbReference>
<sequence>MTEEVHQELNCNTTSSQEIFLTQALIYIPIFCFGVILNALALKIFCCTLSKWTETRVYMTNLAIADFLLLFTLPFKMAYKTINVTTLCLVFESAYFINRYMSIFLITITAVDRYIAIKYPLKARHIRSPLKSAVISGFLWALMISIGYVTKKFEKRASSGTCFRRISREPSMYVFASVIWGFFIPLTIFSFCSIQITKKLVKKKKTNPYEEKRIQKAINIIFANMSVFVICFLPIHLAYLVRSIADFAEASCTQIEKIDNFTNLAGIIANTNCCLDAICYYFVNKEFQEASMKLKTKYLTQQKQSTEDQDLKTACPDIRNGDKCTITQNAVFSVPQSAPTNNVPLLLLQCSSSQLLLNTVVPRSHPGGSEQGSCAADLCRCPWLHSACRAAGCHHHADEEPVPHPQDAAVPEPGQHHLQGRHEGDDGELQHEGASQQRSQKIYVFQHTSDSVQKPLASGCDV</sequence>
<dbReference type="GO" id="GO:0005886">
    <property type="term" value="C:plasma membrane"/>
    <property type="evidence" value="ECO:0007669"/>
    <property type="project" value="UniProtKB-SubCell"/>
</dbReference>
<feature type="transmembrane region" description="Helical" evidence="12">
    <location>
        <begin position="24"/>
        <end position="45"/>
    </location>
</feature>
<evidence type="ECO:0000259" key="13">
    <source>
        <dbReference type="PROSITE" id="PS50262"/>
    </source>
</evidence>
<dbReference type="GO" id="GO:0004950">
    <property type="term" value="F:chemokine receptor activity"/>
    <property type="evidence" value="ECO:0007669"/>
    <property type="project" value="InterPro"/>
</dbReference>
<evidence type="ECO:0000256" key="3">
    <source>
        <dbReference type="ARBA" id="ARBA00022692"/>
    </source>
</evidence>
<proteinExistence type="inferred from homology"/>
<keyword evidence="8" id="KW-0325">Glycoprotein</keyword>